<feature type="repeat" description="ARM" evidence="7">
    <location>
        <begin position="442"/>
        <end position="484"/>
    </location>
</feature>
<dbReference type="EMBL" id="BAABME010020728">
    <property type="protein sequence ID" value="GAA0161259.1"/>
    <property type="molecule type" value="Genomic_DNA"/>
</dbReference>
<dbReference type="SUPFAM" id="SSF57850">
    <property type="entry name" value="RING/U-box"/>
    <property type="match status" value="1"/>
</dbReference>
<protein>
    <recommendedName>
        <fullName evidence="3">RING-type E3 ubiquitin transferase</fullName>
        <ecNumber evidence="3">2.3.2.27</ecNumber>
    </recommendedName>
</protein>
<dbReference type="GO" id="GO:0016567">
    <property type="term" value="P:protein ubiquitination"/>
    <property type="evidence" value="ECO:0007669"/>
    <property type="project" value="InterPro"/>
</dbReference>
<comment type="catalytic activity">
    <reaction evidence="1">
        <text>S-ubiquitinyl-[E2 ubiquitin-conjugating enzyme]-L-cysteine + [acceptor protein]-L-lysine = [E2 ubiquitin-conjugating enzyme]-L-cysteine + N(6)-ubiquitinyl-[acceptor protein]-L-lysine.</text>
        <dbReference type="EC" id="2.3.2.27"/>
    </reaction>
</comment>
<evidence type="ECO:0000256" key="4">
    <source>
        <dbReference type="ARBA" id="ARBA00022679"/>
    </source>
</evidence>
<evidence type="ECO:0000256" key="5">
    <source>
        <dbReference type="ARBA" id="ARBA00022737"/>
    </source>
</evidence>
<dbReference type="SUPFAM" id="SSF48371">
    <property type="entry name" value="ARM repeat"/>
    <property type="match status" value="1"/>
</dbReference>
<feature type="domain" description="U-box" evidence="8">
    <location>
        <begin position="297"/>
        <end position="371"/>
    </location>
</feature>
<dbReference type="PANTHER" id="PTHR23315">
    <property type="entry name" value="U BOX DOMAIN-CONTAINING"/>
    <property type="match status" value="1"/>
</dbReference>
<dbReference type="InterPro" id="IPR011989">
    <property type="entry name" value="ARM-like"/>
</dbReference>
<keyword evidence="10" id="KW-1185">Reference proteome</keyword>
<evidence type="ECO:0000313" key="9">
    <source>
        <dbReference type="EMBL" id="GAA0161259.1"/>
    </source>
</evidence>
<reference evidence="9 10" key="1">
    <citation type="submission" date="2024-01" db="EMBL/GenBank/DDBJ databases">
        <title>The complete chloroplast genome sequence of Lithospermum erythrorhizon: insights into the phylogenetic relationship among Boraginaceae species and the maternal lineages of purple gromwells.</title>
        <authorList>
            <person name="Okada T."/>
            <person name="Watanabe K."/>
        </authorList>
    </citation>
    <scope>NUCLEOTIDE SEQUENCE [LARGE SCALE GENOMIC DNA]</scope>
</reference>
<comment type="caution">
    <text evidence="9">The sequence shown here is derived from an EMBL/GenBank/DDBJ whole genome shotgun (WGS) entry which is preliminary data.</text>
</comment>
<dbReference type="Gene3D" id="3.30.40.10">
    <property type="entry name" value="Zinc/RING finger domain, C3HC4 (zinc finger)"/>
    <property type="match status" value="1"/>
</dbReference>
<dbReference type="SMART" id="SM00185">
    <property type="entry name" value="ARM"/>
    <property type="match status" value="5"/>
</dbReference>
<dbReference type="FunFam" id="1.25.10.10:FF:000491">
    <property type="entry name" value="RING-type E3 ubiquitin transferase"/>
    <property type="match status" value="1"/>
</dbReference>
<keyword evidence="5" id="KW-0677">Repeat</keyword>
<dbReference type="PANTHER" id="PTHR23315:SF266">
    <property type="entry name" value="U-BOX DOMAIN-CONTAINING PROTEIN 17"/>
    <property type="match status" value="1"/>
</dbReference>
<accession>A0AAV3QC01</accession>
<dbReference type="Proteomes" id="UP001454036">
    <property type="component" value="Unassembled WGS sequence"/>
</dbReference>
<sequence length="725" mass="80489">MAAAALRRRRTPSLETFLTPVDLKASALHEALASLCFELIPSFSHINLSFQKRNFRALLRVINIFSILIESVKDLSFIKMPSCSDDDLLCSTVLLCLKEMYLVLYRSKILLDYCKRSSKLWLLLQNSIVSGHFNDLMQEIYTLLDVFPVSSLELNDDVKEQVELLRKQLRKSKLYVDGSDEMMRMELYSFLNEFEEGRVPDRDDLYATFVKKIKMKDVVSCNAEIEFLEDKIVNHEDDLEPKVEVLNRFVALMRYCRFLLYGFDVDVDVEEVMKAGKSRKVKKGGVISQEIAETFVKVPKDFCCPMSLDLMSDPVVVCTGQTYERESITRWVDEGHHTCPKTGQLLEHRWVVPNRALRNLITQWCGANGIPYDPPEHRNLSNEAYASALPSRAALEANRATARLLIEQLTKGTQGAKTVAARAIRLLAKNGKANRAYIAEAGALPHLKRLLSSRNAVTQENSVTAVLNLSIYDENKNRIMNEEGCLESIVEVLRHGLTTEARENAAATLFSLSSVHDYKKRIGDEVGAVEALAGMLREGTPRGCKDAVTALFNLSTHTDNTVRLIVSGAVSALVDALESEIVSEEAAGALGSIVRQATGAEAVGNEEKAVSGLLKMMRSGSPRGKENAVAALLELCRSGGAAAAEKVLRAPTLASLLQLLLFTGTKRARRKAASLARVYQRCENNMYPSPRYPIGHGYIDHSTTARDSSMASEFSVPVSISVQVL</sequence>
<name>A0AAV3QC01_LITER</name>
<dbReference type="FunFam" id="3.30.40.10:FF:000562">
    <property type="entry name" value="RING-type E3 ubiquitin transferase"/>
    <property type="match status" value="1"/>
</dbReference>
<evidence type="ECO:0000259" key="8">
    <source>
        <dbReference type="PROSITE" id="PS51698"/>
    </source>
</evidence>
<evidence type="ECO:0000256" key="1">
    <source>
        <dbReference type="ARBA" id="ARBA00000900"/>
    </source>
</evidence>
<dbReference type="PROSITE" id="PS51698">
    <property type="entry name" value="U_BOX"/>
    <property type="match status" value="1"/>
</dbReference>
<dbReference type="InterPro" id="IPR013083">
    <property type="entry name" value="Znf_RING/FYVE/PHD"/>
</dbReference>
<dbReference type="AlphaFoldDB" id="A0AAV3QC01"/>
<dbReference type="Pfam" id="PF25368">
    <property type="entry name" value="PUB10_N"/>
    <property type="match status" value="1"/>
</dbReference>
<evidence type="ECO:0000313" key="10">
    <source>
        <dbReference type="Proteomes" id="UP001454036"/>
    </source>
</evidence>
<comment type="pathway">
    <text evidence="2">Protein modification; protein ubiquitination.</text>
</comment>
<evidence type="ECO:0000256" key="3">
    <source>
        <dbReference type="ARBA" id="ARBA00012483"/>
    </source>
</evidence>
<dbReference type="InterPro" id="IPR045210">
    <property type="entry name" value="RING-Ubox_PUB"/>
</dbReference>
<dbReference type="GO" id="GO:0016874">
    <property type="term" value="F:ligase activity"/>
    <property type="evidence" value="ECO:0007669"/>
    <property type="project" value="UniProtKB-KW"/>
</dbReference>
<dbReference type="InterPro" id="IPR016024">
    <property type="entry name" value="ARM-type_fold"/>
</dbReference>
<gene>
    <name evidence="9" type="ORF">LIER_39195</name>
</gene>
<proteinExistence type="predicted"/>
<evidence type="ECO:0000256" key="2">
    <source>
        <dbReference type="ARBA" id="ARBA00004906"/>
    </source>
</evidence>
<keyword evidence="9" id="KW-0436">Ligase</keyword>
<evidence type="ECO:0000256" key="7">
    <source>
        <dbReference type="PROSITE-ProRule" id="PRU00259"/>
    </source>
</evidence>
<keyword evidence="4" id="KW-0808">Transferase</keyword>
<organism evidence="9 10">
    <name type="scientific">Lithospermum erythrorhizon</name>
    <name type="common">Purple gromwell</name>
    <name type="synonym">Lithospermum officinale var. erythrorhizon</name>
    <dbReference type="NCBI Taxonomy" id="34254"/>
    <lineage>
        <taxon>Eukaryota</taxon>
        <taxon>Viridiplantae</taxon>
        <taxon>Streptophyta</taxon>
        <taxon>Embryophyta</taxon>
        <taxon>Tracheophyta</taxon>
        <taxon>Spermatophyta</taxon>
        <taxon>Magnoliopsida</taxon>
        <taxon>eudicotyledons</taxon>
        <taxon>Gunneridae</taxon>
        <taxon>Pentapetalae</taxon>
        <taxon>asterids</taxon>
        <taxon>lamiids</taxon>
        <taxon>Boraginales</taxon>
        <taxon>Boraginaceae</taxon>
        <taxon>Boraginoideae</taxon>
        <taxon>Lithospermeae</taxon>
        <taxon>Lithospermum</taxon>
    </lineage>
</organism>
<dbReference type="SMART" id="SM00504">
    <property type="entry name" value="Ubox"/>
    <property type="match status" value="1"/>
</dbReference>
<dbReference type="Pfam" id="PF04564">
    <property type="entry name" value="U-box"/>
    <property type="match status" value="1"/>
</dbReference>
<dbReference type="PROSITE" id="PS50176">
    <property type="entry name" value="ARM_REPEAT"/>
    <property type="match status" value="1"/>
</dbReference>
<dbReference type="InterPro" id="IPR057623">
    <property type="entry name" value="PUB12-19-like_N"/>
</dbReference>
<dbReference type="InterPro" id="IPR058678">
    <property type="entry name" value="ARM_PUB"/>
</dbReference>
<dbReference type="Pfam" id="PF25598">
    <property type="entry name" value="ARM_PUB"/>
    <property type="match status" value="1"/>
</dbReference>
<dbReference type="EC" id="2.3.2.27" evidence="3"/>
<dbReference type="InterPro" id="IPR003613">
    <property type="entry name" value="Ubox_domain"/>
</dbReference>
<evidence type="ECO:0000256" key="6">
    <source>
        <dbReference type="ARBA" id="ARBA00022786"/>
    </source>
</evidence>
<dbReference type="Gene3D" id="1.25.10.10">
    <property type="entry name" value="Leucine-rich Repeat Variant"/>
    <property type="match status" value="2"/>
</dbReference>
<dbReference type="InterPro" id="IPR000225">
    <property type="entry name" value="Armadillo"/>
</dbReference>
<dbReference type="GO" id="GO:0061630">
    <property type="term" value="F:ubiquitin protein ligase activity"/>
    <property type="evidence" value="ECO:0007669"/>
    <property type="project" value="UniProtKB-EC"/>
</dbReference>
<dbReference type="CDD" id="cd16664">
    <property type="entry name" value="RING-Ubox_PUB"/>
    <property type="match status" value="1"/>
</dbReference>
<keyword evidence="6" id="KW-0833">Ubl conjugation pathway</keyword>